<dbReference type="PANTHER" id="PTHR46512">
    <property type="entry name" value="PEPTIDYLPROLYL ISOMERASE"/>
    <property type="match status" value="1"/>
</dbReference>
<dbReference type="OrthoDB" id="433738at2759"/>
<feature type="domain" description="PPIase FKBP-type" evidence="10">
    <location>
        <begin position="184"/>
        <end position="270"/>
    </location>
</feature>
<dbReference type="SUPFAM" id="SSF48452">
    <property type="entry name" value="TPR-like"/>
    <property type="match status" value="1"/>
</dbReference>
<evidence type="ECO:0000256" key="8">
    <source>
        <dbReference type="PROSITE-ProRule" id="PRU00339"/>
    </source>
</evidence>
<dbReference type="FunFam" id="3.10.50.40:FF:000006">
    <property type="entry name" value="Peptidyl-prolyl cis-trans isomerase"/>
    <property type="match status" value="1"/>
</dbReference>
<feature type="repeat" description="TPR" evidence="8">
    <location>
        <begin position="431"/>
        <end position="464"/>
    </location>
</feature>
<dbReference type="EMBL" id="OA882518">
    <property type="protein sequence ID" value="CAD7275785.1"/>
    <property type="molecule type" value="Genomic_DNA"/>
</dbReference>
<feature type="repeat" description="TPR" evidence="8">
    <location>
        <begin position="287"/>
        <end position="320"/>
    </location>
</feature>
<feature type="compositionally biased region" description="Acidic residues" evidence="9">
    <location>
        <begin position="341"/>
        <end position="359"/>
    </location>
</feature>
<comment type="catalytic activity">
    <reaction evidence="1 7">
        <text>[protein]-peptidylproline (omega=180) = [protein]-peptidylproline (omega=0)</text>
        <dbReference type="Rhea" id="RHEA:16237"/>
        <dbReference type="Rhea" id="RHEA-COMP:10747"/>
        <dbReference type="Rhea" id="RHEA-COMP:10748"/>
        <dbReference type="ChEBI" id="CHEBI:83833"/>
        <dbReference type="ChEBI" id="CHEBI:83834"/>
        <dbReference type="EC" id="5.2.1.8"/>
    </reaction>
</comment>
<evidence type="ECO:0000313" key="12">
    <source>
        <dbReference type="Proteomes" id="UP000678499"/>
    </source>
</evidence>
<keyword evidence="4 8" id="KW-0802">TPR repeat</keyword>
<keyword evidence="5 7" id="KW-0697">Rotamase</keyword>
<feature type="compositionally biased region" description="Polar residues" evidence="9">
    <location>
        <begin position="514"/>
        <end position="524"/>
    </location>
</feature>
<name>A0A7R9BI51_9CRUS</name>
<dbReference type="EMBL" id="CAJPEX010000481">
    <property type="protein sequence ID" value="CAG0915937.1"/>
    <property type="molecule type" value="Genomic_DNA"/>
</dbReference>
<dbReference type="FunFam" id="3.10.50.40:FF:000013">
    <property type="entry name" value="Peptidylprolyl isomerase"/>
    <property type="match status" value="1"/>
</dbReference>
<dbReference type="Proteomes" id="UP000678499">
    <property type="component" value="Unassembled WGS sequence"/>
</dbReference>
<evidence type="ECO:0000256" key="7">
    <source>
        <dbReference type="PROSITE-ProRule" id="PRU00277"/>
    </source>
</evidence>
<feature type="domain" description="PPIase FKBP-type" evidence="10">
    <location>
        <begin position="65"/>
        <end position="155"/>
    </location>
</feature>
<evidence type="ECO:0000256" key="4">
    <source>
        <dbReference type="ARBA" id="ARBA00022803"/>
    </source>
</evidence>
<dbReference type="Pfam" id="PF00515">
    <property type="entry name" value="TPR_1"/>
    <property type="match status" value="1"/>
</dbReference>
<dbReference type="Gene3D" id="1.25.40.10">
    <property type="entry name" value="Tetratricopeptide repeat domain"/>
    <property type="match status" value="2"/>
</dbReference>
<dbReference type="EC" id="5.2.1.8" evidence="2 7"/>
<dbReference type="GO" id="GO:0003755">
    <property type="term" value="F:peptidyl-prolyl cis-trans isomerase activity"/>
    <property type="evidence" value="ECO:0007669"/>
    <property type="project" value="UniProtKB-KW"/>
</dbReference>
<evidence type="ECO:0000256" key="5">
    <source>
        <dbReference type="ARBA" id="ARBA00023110"/>
    </source>
</evidence>
<dbReference type="PROSITE" id="PS50293">
    <property type="entry name" value="TPR_REGION"/>
    <property type="match status" value="1"/>
</dbReference>
<dbReference type="InterPro" id="IPR001179">
    <property type="entry name" value="PPIase_FKBP_dom"/>
</dbReference>
<evidence type="ECO:0000256" key="1">
    <source>
        <dbReference type="ARBA" id="ARBA00000971"/>
    </source>
</evidence>
<dbReference type="InterPro" id="IPR019734">
    <property type="entry name" value="TPR_rpt"/>
</dbReference>
<reference evidence="11" key="1">
    <citation type="submission" date="2020-11" db="EMBL/GenBank/DDBJ databases">
        <authorList>
            <person name="Tran Van P."/>
        </authorList>
    </citation>
    <scope>NUCLEOTIDE SEQUENCE</scope>
</reference>
<feature type="repeat" description="TPR" evidence="8">
    <location>
        <begin position="397"/>
        <end position="430"/>
    </location>
</feature>
<dbReference type="Gene3D" id="3.10.50.40">
    <property type="match status" value="2"/>
</dbReference>
<evidence type="ECO:0000256" key="9">
    <source>
        <dbReference type="SAM" id="MobiDB-lite"/>
    </source>
</evidence>
<dbReference type="InterPro" id="IPR046357">
    <property type="entry name" value="PPIase_dom_sf"/>
</dbReference>
<dbReference type="PROSITE" id="PS50005">
    <property type="entry name" value="TPR"/>
    <property type="match status" value="3"/>
</dbReference>
<evidence type="ECO:0000256" key="2">
    <source>
        <dbReference type="ARBA" id="ARBA00013194"/>
    </source>
</evidence>
<keyword evidence="12" id="KW-1185">Reference proteome</keyword>
<keyword evidence="6 7" id="KW-0413">Isomerase</keyword>
<feature type="region of interest" description="Disordered" evidence="9">
    <location>
        <begin position="325"/>
        <end position="392"/>
    </location>
</feature>
<dbReference type="PROSITE" id="PS50059">
    <property type="entry name" value="FKBP_PPIASE"/>
    <property type="match status" value="2"/>
</dbReference>
<dbReference type="SUPFAM" id="SSF54534">
    <property type="entry name" value="FKBP-like"/>
    <property type="match status" value="2"/>
</dbReference>
<dbReference type="InterPro" id="IPR050754">
    <property type="entry name" value="FKBP4/5/8-like"/>
</dbReference>
<evidence type="ECO:0000256" key="6">
    <source>
        <dbReference type="ARBA" id="ARBA00023235"/>
    </source>
</evidence>
<dbReference type="InterPro" id="IPR011990">
    <property type="entry name" value="TPR-like_helical_dom_sf"/>
</dbReference>
<dbReference type="Pfam" id="PF00254">
    <property type="entry name" value="FKBP_C"/>
    <property type="match status" value="2"/>
</dbReference>
<protein>
    <recommendedName>
        <fullName evidence="2 7">peptidylprolyl isomerase</fullName>
        <ecNumber evidence="2 7">5.2.1.8</ecNumber>
    </recommendedName>
</protein>
<dbReference type="PANTHER" id="PTHR46512:SF9">
    <property type="entry name" value="PEPTIDYLPROLYL ISOMERASE"/>
    <property type="match status" value="1"/>
</dbReference>
<evidence type="ECO:0000313" key="11">
    <source>
        <dbReference type="EMBL" id="CAD7275785.1"/>
    </source>
</evidence>
<dbReference type="Pfam" id="PF13181">
    <property type="entry name" value="TPR_8"/>
    <property type="match status" value="1"/>
</dbReference>
<sequence>MLGKDEDFADISENDIVGRSTPDVIPFDVPYQPGSDAVELVAETPGGIIKEVLTAGVGDDQPGTGDRITVHYTGRLRSTGAKFDSSKDHHGPPFQFTLGKGEVIKAWDIGVASMKKGEVARLTCDSEFAYGSRGSPPQIPPDADLIFDVELISWKGEDLTKDGDGGILRSTMVASSGFVTPNEGAVVNIHAVGKHEGRVFFEKDMEFRLDLGEADELPRGVEEALYKFHKGEKSVLKLSPQYGFGAEGNPQLGVPPNAHLVYEITLTDLTKAKDRWEMTNEEKINQGSLYKTLGTNYFQKGKLDVALQKYKKAIDFLDDGAVSESDSFDLDRDRSSTTSYEDAEEDFQGGGDAPEEISEVSDPRYPETESFVPNTPRREPPSTDTPEEKKSRNEVLLAVRLNLGLVALKLGEERESVEHCSKALDIDSSNEKAYFRRGQALLKMHEPEKALKDFNKVVELNPENKAAVGQIALCKKSVVDLQNRDKKIYQKMFELYSSGDNVGTSEKNEKKMETSASIEPQTAA</sequence>
<evidence type="ECO:0000256" key="3">
    <source>
        <dbReference type="ARBA" id="ARBA00022737"/>
    </source>
</evidence>
<accession>A0A7R9BI51</accession>
<keyword evidence="3" id="KW-0677">Repeat</keyword>
<organism evidence="11">
    <name type="scientific">Notodromas monacha</name>
    <dbReference type="NCBI Taxonomy" id="399045"/>
    <lineage>
        <taxon>Eukaryota</taxon>
        <taxon>Metazoa</taxon>
        <taxon>Ecdysozoa</taxon>
        <taxon>Arthropoda</taxon>
        <taxon>Crustacea</taxon>
        <taxon>Oligostraca</taxon>
        <taxon>Ostracoda</taxon>
        <taxon>Podocopa</taxon>
        <taxon>Podocopida</taxon>
        <taxon>Cypridocopina</taxon>
        <taxon>Cypridoidea</taxon>
        <taxon>Cyprididae</taxon>
        <taxon>Notodromas</taxon>
    </lineage>
</organism>
<gene>
    <name evidence="11" type="ORF">NMOB1V02_LOCUS3572</name>
</gene>
<dbReference type="AlphaFoldDB" id="A0A7R9BI51"/>
<evidence type="ECO:0000259" key="10">
    <source>
        <dbReference type="PROSITE" id="PS50059"/>
    </source>
</evidence>
<feature type="compositionally biased region" description="Basic and acidic residues" evidence="9">
    <location>
        <begin position="376"/>
        <end position="392"/>
    </location>
</feature>
<proteinExistence type="predicted"/>
<dbReference type="SMART" id="SM00028">
    <property type="entry name" value="TPR"/>
    <property type="match status" value="3"/>
</dbReference>
<feature type="region of interest" description="Disordered" evidence="9">
    <location>
        <begin position="499"/>
        <end position="524"/>
    </location>
</feature>